<keyword evidence="6 7" id="KW-0472">Membrane</keyword>
<gene>
    <name evidence="8" type="primary">lgt_2</name>
    <name evidence="8" type="ORF">Hsar01_03532</name>
</gene>
<feature type="transmembrane region" description="Helical" evidence="7">
    <location>
        <begin position="37"/>
        <end position="55"/>
    </location>
</feature>
<comment type="caution">
    <text evidence="8">The sequence shown here is derived from an EMBL/GenBank/DDBJ whole genome shotgun (WGS) entry which is preliminary data.</text>
</comment>
<evidence type="ECO:0000256" key="7">
    <source>
        <dbReference type="SAM" id="Phobius"/>
    </source>
</evidence>
<evidence type="ECO:0000256" key="5">
    <source>
        <dbReference type="ARBA" id="ARBA00022989"/>
    </source>
</evidence>
<dbReference type="RefSeq" id="WP_353568387.1">
    <property type="nucleotide sequence ID" value="NZ_BAABRI010000023.1"/>
</dbReference>
<sequence length="224" mass="24109">MVAGSPVYLVMIVVGVLLGAIYWWFQARDDARIPMIYLGGLVGAFLGAKLAYLIAEGWLDAASPDRWALWLSGKSITGALPGGWAGVEIAKQRMGYRAVTGDRFALLLPVPLALGRIGCLDAGCCRGLGGWPAVPVEIGFQLVALVGLLFLRQRKWLPGQHFHIYLMAYGLFRFFHEFLRATPKALGGLSGYQWVSLATALGAAIAFRQRAMSSISLRPGGGAT</sequence>
<evidence type="ECO:0000256" key="2">
    <source>
        <dbReference type="ARBA" id="ARBA00022475"/>
    </source>
</evidence>
<dbReference type="PANTHER" id="PTHR30589">
    <property type="entry name" value="PROLIPOPROTEIN DIACYLGLYCERYL TRANSFERASE"/>
    <property type="match status" value="1"/>
</dbReference>
<feature type="transmembrane region" description="Helical" evidence="7">
    <location>
        <begin position="130"/>
        <end position="150"/>
    </location>
</feature>
<keyword evidence="5 7" id="KW-1133">Transmembrane helix</keyword>
<dbReference type="Pfam" id="PF01790">
    <property type="entry name" value="LGT"/>
    <property type="match status" value="1"/>
</dbReference>
<dbReference type="Proteomes" id="UP001476282">
    <property type="component" value="Unassembled WGS sequence"/>
</dbReference>
<protein>
    <submittedName>
        <fullName evidence="8">Phosphatidylglycerol--prolipoprotein diacylglyceryl transferase</fullName>
    </submittedName>
</protein>
<proteinExistence type="inferred from homology"/>
<keyword evidence="2" id="KW-1003">Cell membrane</keyword>
<keyword evidence="3 8" id="KW-0808">Transferase</keyword>
<feature type="transmembrane region" description="Helical" evidence="7">
    <location>
        <begin position="191"/>
        <end position="208"/>
    </location>
</feature>
<evidence type="ECO:0000256" key="4">
    <source>
        <dbReference type="ARBA" id="ARBA00022692"/>
    </source>
</evidence>
<keyword evidence="9" id="KW-1185">Reference proteome</keyword>
<evidence type="ECO:0000256" key="3">
    <source>
        <dbReference type="ARBA" id="ARBA00022679"/>
    </source>
</evidence>
<feature type="transmembrane region" description="Helical" evidence="7">
    <location>
        <begin position="162"/>
        <end position="179"/>
    </location>
</feature>
<comment type="similarity">
    <text evidence="1">Belongs to the Lgt family.</text>
</comment>
<reference evidence="8 9" key="1">
    <citation type="submission" date="2024-02" db="EMBL/GenBank/DDBJ databases">
        <title>Haloferula sargassicola NBRC 104335.</title>
        <authorList>
            <person name="Ichikawa N."/>
            <person name="Katano-Makiyama Y."/>
            <person name="Hidaka K."/>
        </authorList>
    </citation>
    <scope>NUCLEOTIDE SEQUENCE [LARGE SCALE GENOMIC DNA]</scope>
    <source>
        <strain evidence="8 9">NBRC 104335</strain>
    </source>
</reference>
<keyword evidence="4 7" id="KW-0812">Transmembrane</keyword>
<organism evidence="8 9">
    <name type="scientific">Haloferula sargassicola</name>
    <dbReference type="NCBI Taxonomy" id="490096"/>
    <lineage>
        <taxon>Bacteria</taxon>
        <taxon>Pseudomonadati</taxon>
        <taxon>Verrucomicrobiota</taxon>
        <taxon>Verrucomicrobiia</taxon>
        <taxon>Verrucomicrobiales</taxon>
        <taxon>Verrucomicrobiaceae</taxon>
        <taxon>Haloferula</taxon>
    </lineage>
</organism>
<name>A0ABP9URY3_9BACT</name>
<dbReference type="PANTHER" id="PTHR30589:SF0">
    <property type="entry name" value="PHOSPHATIDYLGLYCEROL--PROLIPOPROTEIN DIACYLGLYCERYL TRANSFERASE"/>
    <property type="match status" value="1"/>
</dbReference>
<evidence type="ECO:0000256" key="6">
    <source>
        <dbReference type="ARBA" id="ARBA00023136"/>
    </source>
</evidence>
<dbReference type="GO" id="GO:0016740">
    <property type="term" value="F:transferase activity"/>
    <property type="evidence" value="ECO:0007669"/>
    <property type="project" value="UniProtKB-KW"/>
</dbReference>
<evidence type="ECO:0000313" key="8">
    <source>
        <dbReference type="EMBL" id="GAA5484290.1"/>
    </source>
</evidence>
<accession>A0ABP9URY3</accession>
<evidence type="ECO:0000256" key="1">
    <source>
        <dbReference type="ARBA" id="ARBA00007150"/>
    </source>
</evidence>
<evidence type="ECO:0000313" key="9">
    <source>
        <dbReference type="Proteomes" id="UP001476282"/>
    </source>
</evidence>
<feature type="transmembrane region" description="Helical" evidence="7">
    <location>
        <begin position="6"/>
        <end position="25"/>
    </location>
</feature>
<dbReference type="InterPro" id="IPR001640">
    <property type="entry name" value="Lgt"/>
</dbReference>
<dbReference type="EMBL" id="BAABRI010000023">
    <property type="protein sequence ID" value="GAA5484290.1"/>
    <property type="molecule type" value="Genomic_DNA"/>
</dbReference>